<evidence type="ECO:0000313" key="8">
    <source>
        <dbReference type="RefSeq" id="XP_026677591.1"/>
    </source>
</evidence>
<comment type="similarity">
    <text evidence="2 6">Belongs to the CTL (choline transporter-like) family.</text>
</comment>
<feature type="transmembrane region" description="Helical" evidence="6">
    <location>
        <begin position="350"/>
        <end position="367"/>
    </location>
</feature>
<feature type="transmembrane region" description="Helical" evidence="6">
    <location>
        <begin position="82"/>
        <end position="105"/>
    </location>
</feature>
<reference evidence="8" key="1">
    <citation type="submission" date="2025-08" db="UniProtKB">
        <authorList>
            <consortium name="RefSeq"/>
        </authorList>
    </citation>
    <scope>IDENTIFICATION</scope>
</reference>
<dbReference type="InterPro" id="IPR007603">
    <property type="entry name" value="Choline_transptr-like"/>
</dbReference>
<feature type="transmembrane region" description="Helical" evidence="6">
    <location>
        <begin position="57"/>
        <end position="75"/>
    </location>
</feature>
<feature type="transmembrane region" description="Helical" evidence="6">
    <location>
        <begin position="251"/>
        <end position="276"/>
    </location>
</feature>
<dbReference type="PaxDb" id="121845-A0A3Q0IMQ2"/>
<dbReference type="GO" id="GO:0005886">
    <property type="term" value="C:plasma membrane"/>
    <property type="evidence" value="ECO:0007669"/>
    <property type="project" value="UniProtKB-SubCell"/>
</dbReference>
<dbReference type="KEGG" id="dci:103506832"/>
<comment type="function">
    <text evidence="6">Choline transporter.</text>
</comment>
<keyword evidence="5 6" id="KW-0472">Membrane</keyword>
<dbReference type="GeneID" id="103506832"/>
<evidence type="ECO:0000313" key="7">
    <source>
        <dbReference type="Proteomes" id="UP000079169"/>
    </source>
</evidence>
<accession>A0A3Q0IMQ2</accession>
<dbReference type="GO" id="GO:0022857">
    <property type="term" value="F:transmembrane transporter activity"/>
    <property type="evidence" value="ECO:0007669"/>
    <property type="project" value="UniProtKB-UniRule"/>
</dbReference>
<keyword evidence="7" id="KW-1185">Reference proteome</keyword>
<keyword evidence="3 6" id="KW-0812">Transmembrane</keyword>
<dbReference type="PANTHER" id="PTHR12385">
    <property type="entry name" value="CHOLINE TRANSPORTER-LIKE (SLC FAMILY 44)"/>
    <property type="match status" value="1"/>
</dbReference>
<feature type="transmembrane region" description="Helical" evidence="6">
    <location>
        <begin position="125"/>
        <end position="146"/>
    </location>
</feature>
<dbReference type="RefSeq" id="XP_026677591.1">
    <property type="nucleotide sequence ID" value="XM_026821790.1"/>
</dbReference>
<feature type="transmembrane region" description="Helical" evidence="6">
    <location>
        <begin position="372"/>
        <end position="390"/>
    </location>
</feature>
<protein>
    <recommendedName>
        <fullName evidence="6">Choline transporter-like protein</fullName>
    </recommendedName>
</protein>
<feature type="transmembrane region" description="Helical" evidence="6">
    <location>
        <begin position="442"/>
        <end position="460"/>
    </location>
</feature>
<dbReference type="Proteomes" id="UP000079169">
    <property type="component" value="Unplaced"/>
</dbReference>
<evidence type="ECO:0000256" key="3">
    <source>
        <dbReference type="ARBA" id="ARBA00022692"/>
    </source>
</evidence>
<dbReference type="Pfam" id="PF04515">
    <property type="entry name" value="Choline_transpo"/>
    <property type="match status" value="2"/>
</dbReference>
<sequence>MLSTKSSDNSEPNYTRFLNRCLPKEFEDKLDSFFNRTGVQEYFQEAVEDVNLVKGEMIKLVLFATVFALILVFLLRFVAGLIVWTVLIGATLASIGLTVFLWFTWYQKTKIKERTQIIEREINTYFIYAIVATLVALVVLVIVLVMRKRVKLVVRLFTEAGKAIQDMPLLLIQPLVTFLALMLVFAGCVYLGLLIQGGGFLAEGPNQNLFESQPAPPSVVLVIVLVMRKRVKLVVRLFTEAGKAIQDMPLLLIQPLVTFLALMLVFAGCVYLGLLIQGGGFLAEGPNQNLYYKKDFAMKFARVYDLFIWFWLVQFCIGCQHMVIAGAVCIILSCVFSLLVYMIYSYGSGWFSSVLGVNICLLVYMIYSYGSGWFSSVLGVNICLLVYMIYSYGSGWFSSVLGVNICLLVYMIYSYGSGWFSSVLGVNICLLVYMIYSYGSGWFSSVLGVNICSYNFLYYFQIRVILTSLKSAMKDSKHDWVRSAYEGLQCCFACLESILKYITRNAYIEVAMFGTSFCRGGQQAFKLLTSNALRVAAINSVGDFVLQLGKVLVVACTVFLGFYLIDPIPGVQHLGVPLTIVGLVSYFIAHCFFSVYEMVIDTIFLCFCEDCELNDGEAKPYFMSAGLMEFVEDSKRELRVGDGAASP</sequence>
<dbReference type="AlphaFoldDB" id="A0A3Q0IMQ2"/>
<feature type="transmembrane region" description="Helical" evidence="6">
    <location>
        <begin position="571"/>
        <end position="593"/>
    </location>
</feature>
<name>A0A3Q0IMQ2_DIACI</name>
<evidence type="ECO:0000256" key="1">
    <source>
        <dbReference type="ARBA" id="ARBA00004141"/>
    </source>
</evidence>
<dbReference type="STRING" id="121845.A0A3Q0IMQ2"/>
<comment type="subcellular location">
    <subcellularLocation>
        <location evidence="6">Cell membrane</location>
        <topology evidence="6">Multi-pass membrane protein</topology>
    </subcellularLocation>
    <subcellularLocation>
        <location evidence="1">Membrane</location>
        <topology evidence="1">Multi-pass membrane protein</topology>
    </subcellularLocation>
</comment>
<feature type="transmembrane region" description="Helical" evidence="6">
    <location>
        <begin position="167"/>
        <end position="195"/>
    </location>
</feature>
<feature type="transmembrane region" description="Helical" evidence="6">
    <location>
        <begin position="544"/>
        <end position="565"/>
    </location>
</feature>
<evidence type="ECO:0000256" key="2">
    <source>
        <dbReference type="ARBA" id="ARBA00007168"/>
    </source>
</evidence>
<gene>
    <name evidence="8" type="primary">LOC103506832</name>
</gene>
<proteinExistence type="inferred from homology"/>
<evidence type="ECO:0000256" key="5">
    <source>
        <dbReference type="ARBA" id="ARBA00023136"/>
    </source>
</evidence>
<evidence type="ECO:0000256" key="6">
    <source>
        <dbReference type="RuleBase" id="RU368066"/>
    </source>
</evidence>
<feature type="transmembrane region" description="Helical" evidence="6">
    <location>
        <begin position="324"/>
        <end position="344"/>
    </location>
</feature>
<evidence type="ECO:0000256" key="4">
    <source>
        <dbReference type="ARBA" id="ARBA00022989"/>
    </source>
</evidence>
<organism evidence="7 8">
    <name type="scientific">Diaphorina citri</name>
    <name type="common">Asian citrus psyllid</name>
    <dbReference type="NCBI Taxonomy" id="121845"/>
    <lineage>
        <taxon>Eukaryota</taxon>
        <taxon>Metazoa</taxon>
        <taxon>Ecdysozoa</taxon>
        <taxon>Arthropoda</taxon>
        <taxon>Hexapoda</taxon>
        <taxon>Insecta</taxon>
        <taxon>Pterygota</taxon>
        <taxon>Neoptera</taxon>
        <taxon>Paraneoptera</taxon>
        <taxon>Hemiptera</taxon>
        <taxon>Sternorrhyncha</taxon>
        <taxon>Psylloidea</taxon>
        <taxon>Psyllidae</taxon>
        <taxon>Diaphorininae</taxon>
        <taxon>Diaphorina</taxon>
    </lineage>
</organism>
<dbReference type="PANTHER" id="PTHR12385:SF96">
    <property type="entry name" value="CHOLINE TRANSPORTER-LIKE PROTEIN"/>
    <property type="match status" value="1"/>
</dbReference>
<keyword evidence="4 6" id="KW-1133">Transmembrane helix</keyword>
<feature type="transmembrane region" description="Helical" evidence="6">
    <location>
        <begin position="396"/>
        <end position="413"/>
    </location>
</feature>